<comment type="caution">
    <text evidence="1">The sequence shown here is derived from an EMBL/GenBank/DDBJ whole genome shotgun (WGS) entry which is preliminary data.</text>
</comment>
<proteinExistence type="predicted"/>
<protein>
    <submittedName>
        <fullName evidence="1">Uncharacterized protein</fullName>
    </submittedName>
</protein>
<dbReference type="Proteomes" id="UP000271464">
    <property type="component" value="Unassembled WGS sequence"/>
</dbReference>
<evidence type="ECO:0000313" key="1">
    <source>
        <dbReference type="EMBL" id="VAZ98145.1"/>
    </source>
</evidence>
<reference evidence="1 2" key="1">
    <citation type="submission" date="2018-09" db="EMBL/GenBank/DDBJ databases">
        <authorList>
            <person name="Tagini F."/>
        </authorList>
    </citation>
    <scope>NUCLEOTIDE SEQUENCE [LARGE SCALE GENOMIC DNA]</scope>
    <source>
        <strain evidence="1 2">MK4</strain>
    </source>
</reference>
<gene>
    <name evidence="1" type="ORF">LAUMK4_04114</name>
</gene>
<sequence length="93" mass="10069">MLQIPLVKCLEGFVVQRLHPADIRQIFGCRRRWNRVLMGDAVLRCVMAQPTGSGEAIPMMPIAPRTVGSRFATPAEVTTRGGIGAEIPRAGIG</sequence>
<evidence type="ECO:0000313" key="2">
    <source>
        <dbReference type="Proteomes" id="UP000271464"/>
    </source>
</evidence>
<dbReference type="EMBL" id="UPHM01000111">
    <property type="protein sequence ID" value="VAZ98145.1"/>
    <property type="molecule type" value="Genomic_DNA"/>
</dbReference>
<accession>A0ABY6RMQ9</accession>
<organism evidence="1 2">
    <name type="scientific">Mycobacterium persicum</name>
    <dbReference type="NCBI Taxonomy" id="1487726"/>
    <lineage>
        <taxon>Bacteria</taxon>
        <taxon>Bacillati</taxon>
        <taxon>Actinomycetota</taxon>
        <taxon>Actinomycetes</taxon>
        <taxon>Mycobacteriales</taxon>
        <taxon>Mycobacteriaceae</taxon>
        <taxon>Mycobacterium</taxon>
    </lineage>
</organism>
<keyword evidence="2" id="KW-1185">Reference proteome</keyword>
<name>A0ABY6RMQ9_9MYCO</name>